<keyword evidence="1" id="KW-0812">Transmembrane</keyword>
<evidence type="ECO:0008006" key="4">
    <source>
        <dbReference type="Google" id="ProtNLM"/>
    </source>
</evidence>
<keyword evidence="1" id="KW-0472">Membrane</keyword>
<evidence type="ECO:0000313" key="2">
    <source>
        <dbReference type="EMBL" id="KKS09174.1"/>
    </source>
</evidence>
<sequence length="195" mass="22134">MAINLIAQDEYVEELKPERKISVKFPLILVLASFSFFVLLLGGLYIYLGISNKKVSSEVAQIEAKSKEYGNFENEIRNLSAKTEIINRSSVEHIRMSNLLSHIAASTPKNSIIIKGMNLDDRQQKIVLTGYVNSLEVEIAKDYVALINEYRYPKDNGANLFGNVELKSFNLNYAENRVDFEINATFDKNRAYQNG</sequence>
<dbReference type="AlphaFoldDB" id="A0A0G0W862"/>
<name>A0A0G0W862_UNCC2</name>
<dbReference type="EMBL" id="LCBL01000003">
    <property type="protein sequence ID" value="KKS09174.1"/>
    <property type="molecule type" value="Genomic_DNA"/>
</dbReference>
<proteinExistence type="predicted"/>
<organism evidence="2 3">
    <name type="scientific">candidate division CPR2 bacterium GW2011_GWC1_41_48</name>
    <dbReference type="NCBI Taxonomy" id="1618344"/>
    <lineage>
        <taxon>Bacteria</taxon>
        <taxon>Bacteria division CPR2</taxon>
    </lineage>
</organism>
<accession>A0A0G0W862</accession>
<evidence type="ECO:0000256" key="1">
    <source>
        <dbReference type="SAM" id="Phobius"/>
    </source>
</evidence>
<gene>
    <name evidence="2" type="ORF">UU65_C0003G0229</name>
</gene>
<evidence type="ECO:0000313" key="3">
    <source>
        <dbReference type="Proteomes" id="UP000033869"/>
    </source>
</evidence>
<comment type="caution">
    <text evidence="2">The sequence shown here is derived from an EMBL/GenBank/DDBJ whole genome shotgun (WGS) entry which is preliminary data.</text>
</comment>
<reference evidence="2 3" key="1">
    <citation type="journal article" date="2015" name="Nature">
        <title>rRNA introns, odd ribosomes, and small enigmatic genomes across a large radiation of phyla.</title>
        <authorList>
            <person name="Brown C.T."/>
            <person name="Hug L.A."/>
            <person name="Thomas B.C."/>
            <person name="Sharon I."/>
            <person name="Castelle C.J."/>
            <person name="Singh A."/>
            <person name="Wilkins M.J."/>
            <person name="Williams K.H."/>
            <person name="Banfield J.F."/>
        </authorList>
    </citation>
    <scope>NUCLEOTIDE SEQUENCE [LARGE SCALE GENOMIC DNA]</scope>
</reference>
<keyword evidence="1" id="KW-1133">Transmembrane helix</keyword>
<feature type="transmembrane region" description="Helical" evidence="1">
    <location>
        <begin position="25"/>
        <end position="48"/>
    </location>
</feature>
<protein>
    <recommendedName>
        <fullName evidence="4">Fimbrial assembly family protein</fullName>
    </recommendedName>
</protein>
<dbReference type="Proteomes" id="UP000033869">
    <property type="component" value="Unassembled WGS sequence"/>
</dbReference>